<name>A0AAV5CDT6_ELECO</name>
<evidence type="ECO:0000313" key="3">
    <source>
        <dbReference type="Proteomes" id="UP001054889"/>
    </source>
</evidence>
<dbReference type="Proteomes" id="UP001054889">
    <property type="component" value="Unassembled WGS sequence"/>
</dbReference>
<evidence type="ECO:0000313" key="2">
    <source>
        <dbReference type="EMBL" id="GJM96419.1"/>
    </source>
</evidence>
<dbReference type="Pfam" id="PF12146">
    <property type="entry name" value="Hydrolase_4"/>
    <property type="match status" value="1"/>
</dbReference>
<reference evidence="2" key="2">
    <citation type="submission" date="2021-12" db="EMBL/GenBank/DDBJ databases">
        <title>Resequencing data analysis of finger millet.</title>
        <authorList>
            <person name="Hatakeyama M."/>
            <person name="Aluri S."/>
            <person name="Balachadran M.T."/>
            <person name="Sivarajan S.R."/>
            <person name="Poveda L."/>
            <person name="Shimizu-Inatsugi R."/>
            <person name="Schlapbach R."/>
            <person name="Sreeman S.M."/>
            <person name="Shimizu K.K."/>
        </authorList>
    </citation>
    <scope>NUCLEOTIDE SEQUENCE</scope>
</reference>
<gene>
    <name evidence="2" type="primary">ga13250</name>
    <name evidence="2" type="ORF">PR202_ga13250</name>
</gene>
<reference evidence="2" key="1">
    <citation type="journal article" date="2018" name="DNA Res.">
        <title>Multiple hybrid de novo genome assembly of finger millet, an orphan allotetraploid crop.</title>
        <authorList>
            <person name="Hatakeyama M."/>
            <person name="Aluri S."/>
            <person name="Balachadran M.T."/>
            <person name="Sivarajan S.R."/>
            <person name="Patrignani A."/>
            <person name="Gruter S."/>
            <person name="Poveda L."/>
            <person name="Shimizu-Inatsugi R."/>
            <person name="Baeten J."/>
            <person name="Francoijs K.J."/>
            <person name="Nataraja K.N."/>
            <person name="Reddy Y.A.N."/>
            <person name="Phadnis S."/>
            <person name="Ravikumar R.L."/>
            <person name="Schlapbach R."/>
            <person name="Sreeman S.M."/>
            <person name="Shimizu K.K."/>
        </authorList>
    </citation>
    <scope>NUCLEOTIDE SEQUENCE</scope>
</reference>
<dbReference type="InterPro" id="IPR051044">
    <property type="entry name" value="MAG_DAG_Lipase"/>
</dbReference>
<accession>A0AAV5CDT6</accession>
<proteinExistence type="predicted"/>
<keyword evidence="3" id="KW-1185">Reference proteome</keyword>
<sequence length="257" mass="27145">MAGSMQAAEAAGRLSALLSLLALRRILAVLQPLALLLLLPFRWRARPGAVAVSAATAAGDAAAVAASGASSGKKGKSAAAAVVLRVPAGSPMVAARRQASARREVAVRRAREAGREYELIPTPRGETLFTQCWWPHPPSSAIKPRALVVVMHGLNEHSGRYDHLARRLNEIGVKVYGMDWTGHGGSDGLHGYVQSLDHAVSDLKMYLKKVLAENPGLPCFCFGHSTGGGIILKASLDPEVETCISAQPFVFSLPTQS</sequence>
<dbReference type="AlphaFoldDB" id="A0AAV5CDT6"/>
<dbReference type="SUPFAM" id="SSF53474">
    <property type="entry name" value="alpha/beta-Hydrolases"/>
    <property type="match status" value="1"/>
</dbReference>
<organism evidence="2 3">
    <name type="scientific">Eleusine coracana subsp. coracana</name>
    <dbReference type="NCBI Taxonomy" id="191504"/>
    <lineage>
        <taxon>Eukaryota</taxon>
        <taxon>Viridiplantae</taxon>
        <taxon>Streptophyta</taxon>
        <taxon>Embryophyta</taxon>
        <taxon>Tracheophyta</taxon>
        <taxon>Spermatophyta</taxon>
        <taxon>Magnoliopsida</taxon>
        <taxon>Liliopsida</taxon>
        <taxon>Poales</taxon>
        <taxon>Poaceae</taxon>
        <taxon>PACMAD clade</taxon>
        <taxon>Chloridoideae</taxon>
        <taxon>Cynodonteae</taxon>
        <taxon>Eleusininae</taxon>
        <taxon>Eleusine</taxon>
    </lineage>
</organism>
<evidence type="ECO:0000259" key="1">
    <source>
        <dbReference type="Pfam" id="PF12146"/>
    </source>
</evidence>
<dbReference type="InterPro" id="IPR029058">
    <property type="entry name" value="AB_hydrolase_fold"/>
</dbReference>
<dbReference type="Gene3D" id="3.40.50.1820">
    <property type="entry name" value="alpha/beta hydrolase"/>
    <property type="match status" value="1"/>
</dbReference>
<dbReference type="InterPro" id="IPR022742">
    <property type="entry name" value="Hydrolase_4"/>
</dbReference>
<comment type="caution">
    <text evidence="2">The sequence shown here is derived from an EMBL/GenBank/DDBJ whole genome shotgun (WGS) entry which is preliminary data.</text>
</comment>
<dbReference type="PANTHER" id="PTHR11614">
    <property type="entry name" value="PHOSPHOLIPASE-RELATED"/>
    <property type="match status" value="1"/>
</dbReference>
<dbReference type="EMBL" id="BQKI01000006">
    <property type="protein sequence ID" value="GJM96419.1"/>
    <property type="molecule type" value="Genomic_DNA"/>
</dbReference>
<protein>
    <recommendedName>
        <fullName evidence="1">Serine aminopeptidase S33 domain-containing protein</fullName>
    </recommendedName>
</protein>
<feature type="domain" description="Serine aminopeptidase S33" evidence="1">
    <location>
        <begin position="143"/>
        <end position="238"/>
    </location>
</feature>